<dbReference type="GO" id="GO:0016740">
    <property type="term" value="F:transferase activity"/>
    <property type="evidence" value="ECO:0007669"/>
    <property type="project" value="UniProtKB-KW"/>
</dbReference>
<keyword evidence="2" id="KW-0808">Transferase</keyword>
<feature type="domain" description="Aminoglycoside phosphotransferase" evidence="1">
    <location>
        <begin position="26"/>
        <end position="239"/>
    </location>
</feature>
<dbReference type="Pfam" id="PF01636">
    <property type="entry name" value="APH"/>
    <property type="match status" value="1"/>
</dbReference>
<evidence type="ECO:0000313" key="2">
    <source>
        <dbReference type="EMBL" id="KPH79602.1"/>
    </source>
</evidence>
<gene>
    <name evidence="2" type="ORF">AE618_17145</name>
</gene>
<keyword evidence="3" id="KW-1185">Reference proteome</keyword>
<dbReference type="Proteomes" id="UP000037822">
    <property type="component" value="Unassembled WGS sequence"/>
</dbReference>
<dbReference type="AlphaFoldDB" id="A0A0N0MB98"/>
<evidence type="ECO:0000313" key="3">
    <source>
        <dbReference type="Proteomes" id="UP000037822"/>
    </source>
</evidence>
<dbReference type="InterPro" id="IPR002575">
    <property type="entry name" value="Aminoglycoside_PTrfase"/>
</dbReference>
<protein>
    <submittedName>
        <fullName evidence="2">Aminoglycoside phosphotransferase</fullName>
    </submittedName>
</protein>
<name>A0A0N0MB98_9HYPH</name>
<proteinExistence type="predicted"/>
<evidence type="ECO:0000259" key="1">
    <source>
        <dbReference type="Pfam" id="PF01636"/>
    </source>
</evidence>
<dbReference type="InterPro" id="IPR011009">
    <property type="entry name" value="Kinase-like_dom_sf"/>
</dbReference>
<dbReference type="RefSeq" id="WP_054210268.1">
    <property type="nucleotide sequence ID" value="NZ_LGSZ01000048.1"/>
</dbReference>
<accession>A0A0N0MB98</accession>
<comment type="caution">
    <text evidence="2">The sequence shown here is derived from an EMBL/GenBank/DDBJ whole genome shotgun (WGS) entry which is preliminary data.</text>
</comment>
<dbReference type="EMBL" id="LGSZ01000048">
    <property type="protein sequence ID" value="KPH79602.1"/>
    <property type="molecule type" value="Genomic_DNA"/>
</dbReference>
<dbReference type="SUPFAM" id="SSF56112">
    <property type="entry name" value="Protein kinase-like (PK-like)"/>
    <property type="match status" value="1"/>
</dbReference>
<dbReference type="PATRIC" id="fig|1526658.3.peg.178"/>
<organism evidence="2 3">
    <name type="scientific">Bosea vaviloviae</name>
    <dbReference type="NCBI Taxonomy" id="1526658"/>
    <lineage>
        <taxon>Bacteria</taxon>
        <taxon>Pseudomonadati</taxon>
        <taxon>Pseudomonadota</taxon>
        <taxon>Alphaproteobacteria</taxon>
        <taxon>Hyphomicrobiales</taxon>
        <taxon>Boseaceae</taxon>
        <taxon>Bosea</taxon>
    </lineage>
</organism>
<sequence>MLGSDDLLDAAARLCSAAGRAAPASLAQLAGGKNNRVFALALSEGPSLILKSYHADARDPRDRLFAEWSFLTYVWERGVRVVPEPLAQERASHTALYTLMPGRKLAASEIDAGHIAQAAGFVAQANAAPREPQALQPGSEACFSLADHVATVDRRVARLSTLDPDAPHRERAETLVRTGLVPAWAKVRETITAASDTTTLPLDAQCISPSDFGFHNAMVDDDGRVSFIDFEYAGRDDPAKLVCDFFCCPEIPVPLVHRATFVDSLASDLGLDSAFRTRCDLLLDAYRIKWACIILNDFLPMDAARRDFAHPGARDARCAAQLDKAVAKLAEIGLR</sequence>
<dbReference type="OrthoDB" id="574549at2"/>
<dbReference type="Gene3D" id="3.90.1200.10">
    <property type="match status" value="1"/>
</dbReference>
<reference evidence="2 3" key="1">
    <citation type="submission" date="2015-07" db="EMBL/GenBank/DDBJ databases">
        <title>Whole genome sequencing of Bosea vaviloviae isolated from cave pool.</title>
        <authorList>
            <person name="Tan N.E.H."/>
            <person name="Lee Y.P."/>
            <person name="Gan H.M."/>
            <person name="Barton H."/>
            <person name="Savka M.A."/>
        </authorList>
    </citation>
    <scope>NUCLEOTIDE SEQUENCE [LARGE SCALE GENOMIC DNA]</scope>
    <source>
        <strain evidence="2 3">SD260</strain>
    </source>
</reference>